<sequence>MEVKEIDNIERIPLAIDYRRMYRARVTIAIGETASSPCPVEFALELSPFGSQQVSVTFLGNTDYPLIPAVRLLKQYLVDLDRAGGLP</sequence>
<name>A0A2S4JWU5_9SPIO</name>
<evidence type="ECO:0000313" key="1">
    <source>
        <dbReference type="EMBL" id="POR03970.1"/>
    </source>
</evidence>
<evidence type="ECO:0000313" key="2">
    <source>
        <dbReference type="Proteomes" id="UP000237350"/>
    </source>
</evidence>
<reference evidence="2" key="1">
    <citation type="submission" date="2015-12" db="EMBL/GenBank/DDBJ databases">
        <authorList>
            <person name="Lodha T.D."/>
            <person name="Chintalapati S."/>
            <person name="Chintalapati V.R."/>
            <person name="Sravanthi T."/>
        </authorList>
    </citation>
    <scope>NUCLEOTIDE SEQUENCE [LARGE SCALE GENOMIC DNA]</scope>
    <source>
        <strain evidence="2">JC133</strain>
    </source>
</reference>
<dbReference type="AlphaFoldDB" id="A0A2S4JWU5"/>
<dbReference type="EMBL" id="LPWH01000051">
    <property type="protein sequence ID" value="POR03970.1"/>
    <property type="molecule type" value="Genomic_DNA"/>
</dbReference>
<gene>
    <name evidence="1" type="ORF">AU468_04710</name>
</gene>
<protein>
    <submittedName>
        <fullName evidence="1">Uncharacterized protein</fullName>
    </submittedName>
</protein>
<accession>A0A2S4JWU5</accession>
<keyword evidence="2" id="KW-1185">Reference proteome</keyword>
<dbReference type="RefSeq" id="WP_103679729.1">
    <property type="nucleotide sequence ID" value="NZ_LPWH01000051.1"/>
</dbReference>
<dbReference type="OrthoDB" id="350788at2"/>
<proteinExistence type="predicted"/>
<comment type="caution">
    <text evidence="1">The sequence shown here is derived from an EMBL/GenBank/DDBJ whole genome shotgun (WGS) entry which is preliminary data.</text>
</comment>
<dbReference type="Proteomes" id="UP000237350">
    <property type="component" value="Unassembled WGS sequence"/>
</dbReference>
<organism evidence="1 2">
    <name type="scientific">Alkalispirochaeta sphaeroplastigenens</name>
    <dbReference type="NCBI Taxonomy" id="1187066"/>
    <lineage>
        <taxon>Bacteria</taxon>
        <taxon>Pseudomonadati</taxon>
        <taxon>Spirochaetota</taxon>
        <taxon>Spirochaetia</taxon>
        <taxon>Spirochaetales</taxon>
        <taxon>Spirochaetaceae</taxon>
        <taxon>Alkalispirochaeta</taxon>
    </lineage>
</organism>